<dbReference type="GO" id="GO:0003824">
    <property type="term" value="F:catalytic activity"/>
    <property type="evidence" value="ECO:0007669"/>
    <property type="project" value="InterPro"/>
</dbReference>
<dbReference type="InterPro" id="IPR036178">
    <property type="entry name" value="Formintransfe-cycloase-like_sf"/>
</dbReference>
<dbReference type="AlphaFoldDB" id="A0A1M5YDP9"/>
<dbReference type="Pfam" id="PF04961">
    <property type="entry name" value="FTCD_C"/>
    <property type="match status" value="1"/>
</dbReference>
<name>A0A1M5YDP9_9CLOT</name>
<dbReference type="EMBL" id="FQXP01000013">
    <property type="protein sequence ID" value="SHI10155.1"/>
    <property type="molecule type" value="Genomic_DNA"/>
</dbReference>
<organism evidence="2 3">
    <name type="scientific">Clostridium collagenovorans DSM 3089</name>
    <dbReference type="NCBI Taxonomy" id="1121306"/>
    <lineage>
        <taxon>Bacteria</taxon>
        <taxon>Bacillati</taxon>
        <taxon>Bacillota</taxon>
        <taxon>Clostridia</taxon>
        <taxon>Eubacteriales</taxon>
        <taxon>Clostridiaceae</taxon>
        <taxon>Clostridium</taxon>
    </lineage>
</organism>
<proteinExistence type="predicted"/>
<accession>A0A1M5YDP9</accession>
<dbReference type="SUPFAM" id="SSF101262">
    <property type="entry name" value="Methenyltetrahydrofolate cyclohydrolase-like"/>
    <property type="match status" value="1"/>
</dbReference>
<evidence type="ECO:0000313" key="2">
    <source>
        <dbReference type="EMBL" id="SHI10155.1"/>
    </source>
</evidence>
<dbReference type="InterPro" id="IPR007044">
    <property type="entry name" value="Cyclodeamin/CycHdrlase"/>
</dbReference>
<keyword evidence="3" id="KW-1185">Reference proteome</keyword>
<evidence type="ECO:0000259" key="1">
    <source>
        <dbReference type="Pfam" id="PF04961"/>
    </source>
</evidence>
<evidence type="ECO:0000313" key="3">
    <source>
        <dbReference type="Proteomes" id="UP000184526"/>
    </source>
</evidence>
<gene>
    <name evidence="2" type="ORF">SAMN02745196_02863</name>
</gene>
<dbReference type="Gene3D" id="1.20.120.680">
    <property type="entry name" value="Formiminotetrahydrofolate cyclodeaminase monomer, up-and-down helical bundle"/>
    <property type="match status" value="1"/>
</dbReference>
<feature type="domain" description="Cyclodeaminase/cyclohydrolase" evidence="1">
    <location>
        <begin position="5"/>
        <end position="188"/>
    </location>
</feature>
<reference evidence="2 3" key="1">
    <citation type="submission" date="2016-11" db="EMBL/GenBank/DDBJ databases">
        <authorList>
            <person name="Jaros S."/>
            <person name="Januszkiewicz K."/>
            <person name="Wedrychowicz H."/>
        </authorList>
    </citation>
    <scope>NUCLEOTIDE SEQUENCE [LARGE SCALE GENOMIC DNA]</scope>
    <source>
        <strain evidence="2 3">DSM 3089</strain>
    </source>
</reference>
<dbReference type="RefSeq" id="WP_178138991.1">
    <property type="nucleotide sequence ID" value="NZ_FQXP01000013.1"/>
</dbReference>
<dbReference type="STRING" id="1121306.SAMN02745196_02863"/>
<protein>
    <submittedName>
        <fullName evidence="2">Formiminotetrahydrofolate cyclodeaminase</fullName>
    </submittedName>
</protein>
<sequence>MKEKTLNTFINELSSSSPVPGGGSVGALCASLSSALTSMVLNLTVGKKIYENYNSEEKRLVDEALAASKINTEEFMKLITKDMEAFTELMHMYKLPKNTEEEKSFRESKLQEGYENAMGVPLVLAEKSLEFYDYILVACRLGNKNVLSDAGVAAITLQAAIETSIMNVRVNLAFIHNKDEVVKIEQHCCNILKKGEEKKQEIVNIVYKSI</sequence>
<dbReference type="Proteomes" id="UP000184526">
    <property type="component" value="Unassembled WGS sequence"/>
</dbReference>